<accession>A0A3D8IC02</accession>
<dbReference type="RefSeq" id="WP_115551639.1">
    <property type="nucleotide sequence ID" value="NZ_CAOOSM010000001.1"/>
</dbReference>
<sequence>MFGIFKITFSIGFLLLFSACGYQPIAHKAQKAVGDKVYVEVKINARDPQNSVALKDEISKAIFERLHANVSNKEDSTAIIEVQLQRVAFSSLAENRTGFSTFYRCEVTVEFKYTNTLTQATRQFSKKGYYNFSLNDTSVITDSIRLEAINQALLQAIDGFVSQVGIEVQ</sequence>
<dbReference type="GO" id="GO:0019867">
    <property type="term" value="C:outer membrane"/>
    <property type="evidence" value="ECO:0007669"/>
    <property type="project" value="InterPro"/>
</dbReference>
<keyword evidence="2" id="KW-1185">Reference proteome</keyword>
<name>A0A3D8IC02_9HELI</name>
<dbReference type="InterPro" id="IPR007485">
    <property type="entry name" value="LPS_assembly_LptE"/>
</dbReference>
<proteinExistence type="predicted"/>
<dbReference type="PROSITE" id="PS51257">
    <property type="entry name" value="PROKAR_LIPOPROTEIN"/>
    <property type="match status" value="1"/>
</dbReference>
<dbReference type="Pfam" id="PF04390">
    <property type="entry name" value="LptE"/>
    <property type="match status" value="1"/>
</dbReference>
<dbReference type="GO" id="GO:0043165">
    <property type="term" value="P:Gram-negative-bacterium-type cell outer membrane assembly"/>
    <property type="evidence" value="ECO:0007669"/>
    <property type="project" value="InterPro"/>
</dbReference>
<organism evidence="1 2">
    <name type="scientific">Helicobacter ganmani</name>
    <dbReference type="NCBI Taxonomy" id="60246"/>
    <lineage>
        <taxon>Bacteria</taxon>
        <taxon>Pseudomonadati</taxon>
        <taxon>Campylobacterota</taxon>
        <taxon>Epsilonproteobacteria</taxon>
        <taxon>Campylobacterales</taxon>
        <taxon>Helicobacteraceae</taxon>
        <taxon>Helicobacter</taxon>
    </lineage>
</organism>
<reference evidence="1 2" key="1">
    <citation type="submission" date="2018-04" db="EMBL/GenBank/DDBJ databases">
        <title>Novel Campyloabacter and Helicobacter Species and Strains.</title>
        <authorList>
            <person name="Mannion A.J."/>
            <person name="Shen Z."/>
            <person name="Fox J.G."/>
        </authorList>
    </citation>
    <scope>NUCLEOTIDE SEQUENCE [LARGE SCALE GENOMIC DNA]</scope>
    <source>
        <strain evidence="1 2">MIT 99-5101</strain>
    </source>
</reference>
<dbReference type="Proteomes" id="UP000256650">
    <property type="component" value="Unassembled WGS sequence"/>
</dbReference>
<gene>
    <name evidence="1" type="ORF">CQA43_05585</name>
</gene>
<evidence type="ECO:0008006" key="3">
    <source>
        <dbReference type="Google" id="ProtNLM"/>
    </source>
</evidence>
<evidence type="ECO:0000313" key="2">
    <source>
        <dbReference type="Proteomes" id="UP000256650"/>
    </source>
</evidence>
<dbReference type="EMBL" id="NXLS01000005">
    <property type="protein sequence ID" value="RDU62713.1"/>
    <property type="molecule type" value="Genomic_DNA"/>
</dbReference>
<evidence type="ECO:0000313" key="1">
    <source>
        <dbReference type="EMBL" id="RDU62713.1"/>
    </source>
</evidence>
<dbReference type="AlphaFoldDB" id="A0A3D8IC02"/>
<dbReference type="GeneID" id="82535759"/>
<comment type="caution">
    <text evidence="1">The sequence shown here is derived from an EMBL/GenBank/DDBJ whole genome shotgun (WGS) entry which is preliminary data.</text>
</comment>
<dbReference type="OrthoDB" id="5347351at2"/>
<protein>
    <recommendedName>
        <fullName evidence="3">Lipoprotein</fullName>
    </recommendedName>
</protein>